<protein>
    <recommendedName>
        <fullName evidence="4">Phage abortive infection protein</fullName>
    </recommendedName>
</protein>
<evidence type="ECO:0008006" key="4">
    <source>
        <dbReference type="Google" id="ProtNLM"/>
    </source>
</evidence>
<dbReference type="Proteomes" id="UP001528411">
    <property type="component" value="Unassembled WGS sequence"/>
</dbReference>
<sequence length="329" mass="37493">MNGKQDQRTLDEKVFGKLLVYIGILLPLSIGLIVFVFFEYGQLSAGQIGQVGDFFGGWLTPVILAFTLLLLIFTIRFQIHQLKVTRDELKASAEAQKKAAQAHTAMLKYSKRSFELDSNAKGLVNLVAQSDDFLNTKVNLYIDIINFDNKLPDDIRLFNVLDIWRKEIESGNKMQMKCRNDRDKQHIDKYLQSLNNEIYVCQSLVKNDGWVYLSPYLNSISEHIEASVILYKVGLISDKTIWRIKQALNGLHNKVSHINSQGVVLDDEIIAKMVKEIFKELLMSIPTPEMFRYSDQPKPVVPAKPEVEAENTDLEFISSIQPPDPKSKS</sequence>
<gene>
    <name evidence="2" type="ORF">PN838_24360</name>
</gene>
<dbReference type="EMBL" id="JAQOMS010000002">
    <property type="protein sequence ID" value="MDC2891307.1"/>
    <property type="molecule type" value="Genomic_DNA"/>
</dbReference>
<keyword evidence="3" id="KW-1185">Reference proteome</keyword>
<proteinExistence type="predicted"/>
<comment type="caution">
    <text evidence="2">The sequence shown here is derived from an EMBL/GenBank/DDBJ whole genome shotgun (WGS) entry which is preliminary data.</text>
</comment>
<organism evidence="2 3">
    <name type="scientific">Psychrosphaera algicola</name>
    <dbReference type="NCBI Taxonomy" id="3023714"/>
    <lineage>
        <taxon>Bacteria</taxon>
        <taxon>Pseudomonadati</taxon>
        <taxon>Pseudomonadota</taxon>
        <taxon>Gammaproteobacteria</taxon>
        <taxon>Alteromonadales</taxon>
        <taxon>Pseudoalteromonadaceae</taxon>
        <taxon>Psychrosphaera</taxon>
    </lineage>
</organism>
<keyword evidence="1" id="KW-0472">Membrane</keyword>
<accession>A0ABT5FJD6</accession>
<keyword evidence="1" id="KW-0812">Transmembrane</keyword>
<dbReference type="RefSeq" id="WP_272182320.1">
    <property type="nucleotide sequence ID" value="NZ_JAQOMS010000002.1"/>
</dbReference>
<evidence type="ECO:0000256" key="1">
    <source>
        <dbReference type="SAM" id="Phobius"/>
    </source>
</evidence>
<evidence type="ECO:0000313" key="2">
    <source>
        <dbReference type="EMBL" id="MDC2891307.1"/>
    </source>
</evidence>
<name>A0ABT5FJD6_9GAMM</name>
<feature type="transmembrane region" description="Helical" evidence="1">
    <location>
        <begin position="18"/>
        <end position="38"/>
    </location>
</feature>
<evidence type="ECO:0000313" key="3">
    <source>
        <dbReference type="Proteomes" id="UP001528411"/>
    </source>
</evidence>
<reference evidence="2 3" key="1">
    <citation type="submission" date="2023-01" db="EMBL/GenBank/DDBJ databases">
        <title>Psychrosphaera sp. nov., isolated from marine algae.</title>
        <authorList>
            <person name="Bayburt H."/>
            <person name="Choi B.J."/>
            <person name="Kim J.M."/>
            <person name="Choi D.G."/>
            <person name="Jeon C.O."/>
        </authorList>
    </citation>
    <scope>NUCLEOTIDE SEQUENCE [LARGE SCALE GENOMIC DNA]</scope>
    <source>
        <strain evidence="2 3">G1-22</strain>
    </source>
</reference>
<keyword evidence="1" id="KW-1133">Transmembrane helix</keyword>
<feature type="transmembrane region" description="Helical" evidence="1">
    <location>
        <begin position="58"/>
        <end position="77"/>
    </location>
</feature>